<reference evidence="1" key="1">
    <citation type="journal article" date="2022" name="bioRxiv">
        <title>Sequencing and chromosome-scale assembly of the giantPleurodeles waltlgenome.</title>
        <authorList>
            <person name="Brown T."/>
            <person name="Elewa A."/>
            <person name="Iarovenko S."/>
            <person name="Subramanian E."/>
            <person name="Araus A.J."/>
            <person name="Petzold A."/>
            <person name="Susuki M."/>
            <person name="Suzuki K.-i.T."/>
            <person name="Hayashi T."/>
            <person name="Toyoda A."/>
            <person name="Oliveira C."/>
            <person name="Osipova E."/>
            <person name="Leigh N.D."/>
            <person name="Simon A."/>
            <person name="Yun M.H."/>
        </authorList>
    </citation>
    <scope>NUCLEOTIDE SEQUENCE</scope>
    <source>
        <strain evidence="1">20211129_DDA</strain>
        <tissue evidence="1">Liver</tissue>
    </source>
</reference>
<protein>
    <submittedName>
        <fullName evidence="1">Uncharacterized protein</fullName>
    </submittedName>
</protein>
<keyword evidence="2" id="KW-1185">Reference proteome</keyword>
<sequence>MINRSGLRVGTAMDSLSVYPTLELKRRMAGHSESKWMILQGAWEQCQPWNEVFADSDESYGPSAFLEGREFNLEWGTYELKEEAPDIGTLGPLCHAKEVNVFFVALVFDVGVVPFEFLIHVWEEVGSGFQEGETMIQALHLVLEASDFRLDGLDLHCFI</sequence>
<comment type="caution">
    <text evidence="1">The sequence shown here is derived from an EMBL/GenBank/DDBJ whole genome shotgun (WGS) entry which is preliminary data.</text>
</comment>
<accession>A0AAV7RE63</accession>
<evidence type="ECO:0000313" key="1">
    <source>
        <dbReference type="EMBL" id="KAJ1149030.1"/>
    </source>
</evidence>
<dbReference type="EMBL" id="JANPWB010000009">
    <property type="protein sequence ID" value="KAJ1149030.1"/>
    <property type="molecule type" value="Genomic_DNA"/>
</dbReference>
<name>A0AAV7RE63_PLEWA</name>
<dbReference type="AlphaFoldDB" id="A0AAV7RE63"/>
<organism evidence="1 2">
    <name type="scientific">Pleurodeles waltl</name>
    <name type="common">Iberian ribbed newt</name>
    <dbReference type="NCBI Taxonomy" id="8319"/>
    <lineage>
        <taxon>Eukaryota</taxon>
        <taxon>Metazoa</taxon>
        <taxon>Chordata</taxon>
        <taxon>Craniata</taxon>
        <taxon>Vertebrata</taxon>
        <taxon>Euteleostomi</taxon>
        <taxon>Amphibia</taxon>
        <taxon>Batrachia</taxon>
        <taxon>Caudata</taxon>
        <taxon>Salamandroidea</taxon>
        <taxon>Salamandridae</taxon>
        <taxon>Pleurodelinae</taxon>
        <taxon>Pleurodeles</taxon>
    </lineage>
</organism>
<gene>
    <name evidence="1" type="ORF">NDU88_001851</name>
</gene>
<evidence type="ECO:0000313" key="2">
    <source>
        <dbReference type="Proteomes" id="UP001066276"/>
    </source>
</evidence>
<dbReference type="Proteomes" id="UP001066276">
    <property type="component" value="Chromosome 5"/>
</dbReference>
<proteinExistence type="predicted"/>